<name>A0AAE0TM04_9PEZI</name>
<dbReference type="Gene3D" id="3.40.50.1010">
    <property type="entry name" value="5'-nuclease"/>
    <property type="match status" value="2"/>
</dbReference>
<dbReference type="InterPro" id="IPR036279">
    <property type="entry name" value="5-3_exonuclease_C_sf"/>
</dbReference>
<evidence type="ECO:0000256" key="1">
    <source>
        <dbReference type="ARBA" id="ARBA00022722"/>
    </source>
</evidence>
<evidence type="ECO:0000256" key="3">
    <source>
        <dbReference type="SAM" id="MobiDB-lite"/>
    </source>
</evidence>
<accession>A0AAE0TM04</accession>
<evidence type="ECO:0000313" key="6">
    <source>
        <dbReference type="Proteomes" id="UP001274830"/>
    </source>
</evidence>
<dbReference type="Pfam" id="PF00752">
    <property type="entry name" value="XPG_N"/>
    <property type="match status" value="1"/>
</dbReference>
<dbReference type="AlphaFoldDB" id="A0AAE0TM04"/>
<evidence type="ECO:0000259" key="4">
    <source>
        <dbReference type="SMART" id="SM00484"/>
    </source>
</evidence>
<keyword evidence="2" id="KW-0378">Hydrolase</keyword>
<dbReference type="GO" id="GO:0006281">
    <property type="term" value="P:DNA repair"/>
    <property type="evidence" value="ECO:0007669"/>
    <property type="project" value="UniProtKB-ARBA"/>
</dbReference>
<evidence type="ECO:0000313" key="5">
    <source>
        <dbReference type="EMBL" id="KAK3669870.1"/>
    </source>
</evidence>
<dbReference type="Gene3D" id="1.10.150.20">
    <property type="entry name" value="5' to 3' exonuclease, C-terminal subdomain"/>
    <property type="match status" value="1"/>
</dbReference>
<dbReference type="InterPro" id="IPR006084">
    <property type="entry name" value="XPG/Rad2"/>
</dbReference>
<feature type="region of interest" description="Disordered" evidence="3">
    <location>
        <begin position="390"/>
        <end position="478"/>
    </location>
</feature>
<feature type="domain" description="XPG-I" evidence="4">
    <location>
        <begin position="118"/>
        <end position="191"/>
    </location>
</feature>
<comment type="caution">
    <text evidence="5">The sequence shown here is derived from an EMBL/GenBank/DDBJ whole genome shotgun (WGS) entry which is preliminary data.</text>
</comment>
<proteinExistence type="predicted"/>
<feature type="region of interest" description="Disordered" evidence="3">
    <location>
        <begin position="551"/>
        <end position="594"/>
    </location>
</feature>
<dbReference type="EMBL" id="JAUTXT010000069">
    <property type="protein sequence ID" value="KAK3669870.1"/>
    <property type="molecule type" value="Genomic_DNA"/>
</dbReference>
<dbReference type="SMART" id="SM00484">
    <property type="entry name" value="XPGI"/>
    <property type="match status" value="1"/>
</dbReference>
<gene>
    <name evidence="5" type="ORF">LTR78_010251</name>
</gene>
<dbReference type="SUPFAM" id="SSF88723">
    <property type="entry name" value="PIN domain-like"/>
    <property type="match status" value="1"/>
</dbReference>
<organism evidence="5 6">
    <name type="scientific">Recurvomyces mirabilis</name>
    <dbReference type="NCBI Taxonomy" id="574656"/>
    <lineage>
        <taxon>Eukaryota</taxon>
        <taxon>Fungi</taxon>
        <taxon>Dikarya</taxon>
        <taxon>Ascomycota</taxon>
        <taxon>Pezizomycotina</taxon>
        <taxon>Dothideomycetes</taxon>
        <taxon>Dothideomycetidae</taxon>
        <taxon>Mycosphaerellales</taxon>
        <taxon>Teratosphaeriaceae</taxon>
        <taxon>Recurvomyces</taxon>
    </lineage>
</organism>
<keyword evidence="6" id="KW-1185">Reference proteome</keyword>
<keyword evidence="1" id="KW-0540">Nuclease</keyword>
<dbReference type="PANTHER" id="PTHR11081">
    <property type="entry name" value="FLAP ENDONUCLEASE FAMILY MEMBER"/>
    <property type="match status" value="1"/>
</dbReference>
<sequence length="645" mass="71654">MGITGLWDVINDASEIVRIADYATRFYEQHKRPLRIAVDEACWRFTNLTEEQVIKIRQGEPAANPVEKTVLWRVLRLMKLNIQLFFVYDGPRKPQKRGKQGGSLVEKELVKLLHQLFDHLKIPYHQAPGEAEAECAALQREGIVDAVWSDDGDALMFGCTTLIKQYKEGQNRKKDYIRVFTADALREKHDFSRDSFLLIAMLSGGDYNVKGLPGCGPQTARPVAKDHWSVATAARDVQLNQLPQWRKALELTLRKCGKVMQVPASFPDFKALGHYREPAISTVDQLHTLRGLRQGWDRPIDQQQRSNNVRYGIVFKRTRRAKVVDGEAPPAKTERKIMFAPLLLVDIDGIQKPLEEDWNIWAGQDGRQYDPTEPIDCEILDCFLRDGLPKDSVAASPTPTRKKRKADDDLEGSAPIGETIVPVQSSSQLQSTDTPRSPPPEKRARAKKNVKDGEVVKPAHRKAKMRQTAEEDLVSPPPVFRLPSSAVAPSRPPRPFHASSSLALSSVATPHGSDQNIMQKAYSDVASKQATKSVAHHPAFALTRAESIRTKGLIPRNDHPRTTPLGALQPAAKRESGDPYCPTPSGPASVSGYSNTETTLKAGEVIDPTALRRLRAAAFINNISSRSPVATTCPSRNAQETIDLT</sequence>
<dbReference type="InterPro" id="IPR006086">
    <property type="entry name" value="XPG-I_dom"/>
</dbReference>
<dbReference type="InterPro" id="IPR006085">
    <property type="entry name" value="XPG_DNA_repair_N"/>
</dbReference>
<dbReference type="Proteomes" id="UP001274830">
    <property type="component" value="Unassembled WGS sequence"/>
</dbReference>
<feature type="compositionally biased region" description="Polar residues" evidence="3">
    <location>
        <begin position="422"/>
        <end position="435"/>
    </location>
</feature>
<feature type="compositionally biased region" description="Basic and acidic residues" evidence="3">
    <location>
        <begin position="439"/>
        <end position="457"/>
    </location>
</feature>
<dbReference type="SUPFAM" id="SSF47807">
    <property type="entry name" value="5' to 3' exonuclease, C-terminal subdomain"/>
    <property type="match status" value="1"/>
</dbReference>
<dbReference type="PRINTS" id="PR00853">
    <property type="entry name" value="XPGRADSUPER"/>
</dbReference>
<protein>
    <recommendedName>
        <fullName evidence="4">XPG-I domain-containing protein</fullName>
    </recommendedName>
</protein>
<dbReference type="PANTHER" id="PTHR11081:SF62">
    <property type="entry name" value="XPG-I DOMAIN-CONTAINING PROTEIN"/>
    <property type="match status" value="1"/>
</dbReference>
<reference evidence="5" key="1">
    <citation type="submission" date="2023-07" db="EMBL/GenBank/DDBJ databases">
        <title>Black Yeasts Isolated from many extreme environments.</title>
        <authorList>
            <person name="Coleine C."/>
            <person name="Stajich J.E."/>
            <person name="Selbmann L."/>
        </authorList>
    </citation>
    <scope>NUCLEOTIDE SEQUENCE</scope>
    <source>
        <strain evidence="5">CCFEE 5485</strain>
    </source>
</reference>
<dbReference type="CDD" id="cd09870">
    <property type="entry name" value="PIN_YEN1"/>
    <property type="match status" value="1"/>
</dbReference>
<dbReference type="GO" id="GO:0017108">
    <property type="term" value="F:5'-flap endonuclease activity"/>
    <property type="evidence" value="ECO:0007669"/>
    <property type="project" value="TreeGrafter"/>
</dbReference>
<evidence type="ECO:0000256" key="2">
    <source>
        <dbReference type="ARBA" id="ARBA00022801"/>
    </source>
</evidence>
<dbReference type="Pfam" id="PF00867">
    <property type="entry name" value="XPG_I"/>
    <property type="match status" value="1"/>
</dbReference>
<dbReference type="InterPro" id="IPR029060">
    <property type="entry name" value="PIN-like_dom_sf"/>
</dbReference>